<evidence type="ECO:0008006" key="4">
    <source>
        <dbReference type="Google" id="ProtNLM"/>
    </source>
</evidence>
<dbReference type="InterPro" id="IPR050982">
    <property type="entry name" value="Auxin_biosynth/cation_transpt"/>
</dbReference>
<dbReference type="Gene3D" id="3.50.50.60">
    <property type="entry name" value="FAD/NAD(P)-binding domain"/>
    <property type="match status" value="2"/>
</dbReference>
<keyword evidence="3" id="KW-1185">Reference proteome</keyword>
<dbReference type="Proteomes" id="UP000245119">
    <property type="component" value="Linkage Group LG1"/>
</dbReference>
<dbReference type="GO" id="GO:0050660">
    <property type="term" value="F:flavin adenine dinucleotide binding"/>
    <property type="evidence" value="ECO:0007669"/>
    <property type="project" value="TreeGrafter"/>
</dbReference>
<protein>
    <recommendedName>
        <fullName evidence="4">FAD-dependent oxidoreductase domain-containing protein 2</fullName>
    </recommendedName>
</protein>
<dbReference type="PANTHER" id="PTHR43539">
    <property type="entry name" value="FLAVIN-BINDING MONOOXYGENASE-LIKE PROTEIN (AFU_ORTHOLOGUE AFUA_4G09220)"/>
    <property type="match status" value="1"/>
</dbReference>
<proteinExistence type="predicted"/>
<reference evidence="2 3" key="1">
    <citation type="submission" date="2018-04" db="EMBL/GenBank/DDBJ databases">
        <title>The genome of golden apple snail Pomacea canaliculata provides insight into stress tolerance and invasive adaptation.</title>
        <authorList>
            <person name="Liu C."/>
            <person name="Liu B."/>
            <person name="Ren Y."/>
            <person name="Zhang Y."/>
            <person name="Wang H."/>
            <person name="Li S."/>
            <person name="Jiang F."/>
            <person name="Yin L."/>
            <person name="Zhang G."/>
            <person name="Qian W."/>
            <person name="Fan W."/>
        </authorList>
    </citation>
    <scope>NUCLEOTIDE SEQUENCE [LARGE SCALE GENOMIC DNA]</scope>
    <source>
        <strain evidence="2">SZHN2017</strain>
        <tissue evidence="2">Muscle</tissue>
    </source>
</reference>
<sequence>MTPRVSSLNALTSLTVALTVIIPWAFLLLLLTPPSFALTSEPHHYHDYCIVGAGPAGLQLGFFLKRAGRDYIVFERSNTTGQFFIDYPRHRKLISINKRHTGKTNKEFNLRHDWNSLLSDDESLLFRHYSKEMFPHADQLLRYLRDYQQRLGIKVQFSTEISNIHSLPDDTMPDGVLYYMNDQLNNSYSCKVLIIATGMGKPNIPDMKGIEYAEGYESLSLHPEDYEGKSVLVLGRGNSAFEVADGIYGVTNLIHMVARSRVRLSWETHYVGDLRGVNNALLDTYQLKSLDGLLEADLTEVQLAKRDGKVFIEPLVENMSEFQKIFGDNFALREPYDKVLRCLGFSFDSSLFQDGESVHYFEEFPINMLHEFTNSTGFPVKQVLVLVMEYGSEFSGPGKDIFRYDRATGDPGDAHNSNFLHPVLYYYDTVPTKMQMKTKGKQETLPRPAAMHHIVEDFLTLWDRPFSHIMPLRHFLDHITKTDLRDRFSQACFFEAMTHDSVGLLCKQRYLMGQGLSATPEMIVETDVEGLWPK</sequence>
<dbReference type="PANTHER" id="PTHR43539:SF23">
    <property type="entry name" value="FAD-DEPENDENT OXIDOREDUCTASE DOMAIN-CONTAINING PROTEIN 2"/>
    <property type="match status" value="1"/>
</dbReference>
<dbReference type="InterPro" id="IPR036188">
    <property type="entry name" value="FAD/NAD-bd_sf"/>
</dbReference>
<dbReference type="OrthoDB" id="66881at2759"/>
<dbReference type="Pfam" id="PF13738">
    <property type="entry name" value="Pyr_redox_3"/>
    <property type="match status" value="1"/>
</dbReference>
<dbReference type="EMBL" id="PZQS01000001">
    <property type="protein sequence ID" value="PVD38202.1"/>
    <property type="molecule type" value="Genomic_DNA"/>
</dbReference>
<dbReference type="AlphaFoldDB" id="A0A2T7PXQ0"/>
<evidence type="ECO:0000313" key="3">
    <source>
        <dbReference type="Proteomes" id="UP000245119"/>
    </source>
</evidence>
<dbReference type="GO" id="GO:0036503">
    <property type="term" value="P:ERAD pathway"/>
    <property type="evidence" value="ECO:0007669"/>
    <property type="project" value="TreeGrafter"/>
</dbReference>
<evidence type="ECO:0000256" key="1">
    <source>
        <dbReference type="ARBA" id="ARBA00023002"/>
    </source>
</evidence>
<dbReference type="SUPFAM" id="SSF51905">
    <property type="entry name" value="FAD/NAD(P)-binding domain"/>
    <property type="match status" value="1"/>
</dbReference>
<organism evidence="2 3">
    <name type="scientific">Pomacea canaliculata</name>
    <name type="common">Golden apple snail</name>
    <dbReference type="NCBI Taxonomy" id="400727"/>
    <lineage>
        <taxon>Eukaryota</taxon>
        <taxon>Metazoa</taxon>
        <taxon>Spiralia</taxon>
        <taxon>Lophotrochozoa</taxon>
        <taxon>Mollusca</taxon>
        <taxon>Gastropoda</taxon>
        <taxon>Caenogastropoda</taxon>
        <taxon>Architaenioglossa</taxon>
        <taxon>Ampullarioidea</taxon>
        <taxon>Ampullariidae</taxon>
        <taxon>Pomacea</taxon>
    </lineage>
</organism>
<gene>
    <name evidence="2" type="ORF">C0Q70_00813</name>
</gene>
<keyword evidence="1" id="KW-0560">Oxidoreductase</keyword>
<accession>A0A2T7PXQ0</accession>
<comment type="caution">
    <text evidence="2">The sequence shown here is derived from an EMBL/GenBank/DDBJ whole genome shotgun (WGS) entry which is preliminary data.</text>
</comment>
<dbReference type="GO" id="GO:0005788">
    <property type="term" value="C:endoplasmic reticulum lumen"/>
    <property type="evidence" value="ECO:0007669"/>
    <property type="project" value="TreeGrafter"/>
</dbReference>
<name>A0A2T7PXQ0_POMCA</name>
<dbReference type="FunFam" id="3.50.50.60:FF:000300">
    <property type="entry name" value="FAD-dependent oxidoreductase domain-containing 2"/>
    <property type="match status" value="1"/>
</dbReference>
<dbReference type="PRINTS" id="PR00368">
    <property type="entry name" value="FADPNR"/>
</dbReference>
<dbReference type="GO" id="GO:0004497">
    <property type="term" value="F:monooxygenase activity"/>
    <property type="evidence" value="ECO:0007669"/>
    <property type="project" value="TreeGrafter"/>
</dbReference>
<evidence type="ECO:0000313" key="2">
    <source>
        <dbReference type="EMBL" id="PVD38202.1"/>
    </source>
</evidence>